<keyword evidence="1" id="KW-0472">Membrane</keyword>
<organism evidence="2 3">
    <name type="scientific">Laceyella putida</name>
    <dbReference type="NCBI Taxonomy" id="110101"/>
    <lineage>
        <taxon>Bacteria</taxon>
        <taxon>Bacillati</taxon>
        <taxon>Bacillota</taxon>
        <taxon>Bacilli</taxon>
        <taxon>Bacillales</taxon>
        <taxon>Thermoactinomycetaceae</taxon>
        <taxon>Laceyella</taxon>
    </lineage>
</organism>
<comment type="caution">
    <text evidence="2">The sequence shown here is derived from an EMBL/GenBank/DDBJ whole genome shotgun (WGS) entry which is preliminary data.</text>
</comment>
<dbReference type="EMBL" id="JBHTBW010000058">
    <property type="protein sequence ID" value="MFC7442620.1"/>
    <property type="molecule type" value="Genomic_DNA"/>
</dbReference>
<evidence type="ECO:0000313" key="3">
    <source>
        <dbReference type="Proteomes" id="UP001596500"/>
    </source>
</evidence>
<feature type="transmembrane region" description="Helical" evidence="1">
    <location>
        <begin position="14"/>
        <end position="37"/>
    </location>
</feature>
<gene>
    <name evidence="2" type="ORF">ACFQNG_16220</name>
</gene>
<name>A0ABW2RNU4_9BACL</name>
<keyword evidence="1" id="KW-0812">Transmembrane</keyword>
<dbReference type="PANTHER" id="PTHR35337:SF1">
    <property type="entry name" value="SLR1478 PROTEIN"/>
    <property type="match status" value="1"/>
</dbReference>
<reference evidence="3" key="1">
    <citation type="journal article" date="2019" name="Int. J. Syst. Evol. Microbiol.">
        <title>The Global Catalogue of Microorganisms (GCM) 10K type strain sequencing project: providing services to taxonomists for standard genome sequencing and annotation.</title>
        <authorList>
            <consortium name="The Broad Institute Genomics Platform"/>
            <consortium name="The Broad Institute Genome Sequencing Center for Infectious Disease"/>
            <person name="Wu L."/>
            <person name="Ma J."/>
        </authorList>
    </citation>
    <scope>NUCLEOTIDE SEQUENCE [LARGE SCALE GENOMIC DNA]</scope>
    <source>
        <strain evidence="3">CGMCC 1.12942</strain>
    </source>
</reference>
<dbReference type="Proteomes" id="UP001596500">
    <property type="component" value="Unassembled WGS sequence"/>
</dbReference>
<accession>A0ABW2RNU4</accession>
<proteinExistence type="predicted"/>
<feature type="transmembrane region" description="Helical" evidence="1">
    <location>
        <begin position="125"/>
        <end position="148"/>
    </location>
</feature>
<keyword evidence="1" id="KW-1133">Transmembrane helix</keyword>
<protein>
    <submittedName>
        <fullName evidence="2">Stage II sporulation protein M</fullName>
    </submittedName>
</protein>
<dbReference type="RefSeq" id="WP_379866624.1">
    <property type="nucleotide sequence ID" value="NZ_JBHTBW010000058.1"/>
</dbReference>
<sequence length="204" mass="22184">MRTWLVAIKEEGRYIGIATIVFLTSAIAGFVNGEAILQSLKQMGIMKQLEQVVSSISKNPTFFNAFSTIFVNNLFASLKMIAYGLLLGIIPFMAMLTNGMLLGVLLDSAAETSGRHPLTILVTQILPHGLLELPATILAAAVGIRLGMAGWRCLFSGKLPERREASVQEWKGIRMRLPKLIIIIAIFLAIAAMIESVLILSGTQ</sequence>
<evidence type="ECO:0000256" key="1">
    <source>
        <dbReference type="SAM" id="Phobius"/>
    </source>
</evidence>
<feature type="transmembrane region" description="Helical" evidence="1">
    <location>
        <begin position="81"/>
        <end position="105"/>
    </location>
</feature>
<dbReference type="InterPro" id="IPR002798">
    <property type="entry name" value="SpoIIM-like"/>
</dbReference>
<keyword evidence="3" id="KW-1185">Reference proteome</keyword>
<evidence type="ECO:0000313" key="2">
    <source>
        <dbReference type="EMBL" id="MFC7442620.1"/>
    </source>
</evidence>
<dbReference type="Pfam" id="PF01944">
    <property type="entry name" value="SpoIIM"/>
    <property type="match status" value="1"/>
</dbReference>
<dbReference type="PANTHER" id="PTHR35337">
    <property type="entry name" value="SLR1478 PROTEIN"/>
    <property type="match status" value="1"/>
</dbReference>
<feature type="transmembrane region" description="Helical" evidence="1">
    <location>
        <begin position="180"/>
        <end position="201"/>
    </location>
</feature>